<dbReference type="PROSITE" id="PS50846">
    <property type="entry name" value="HMA_2"/>
    <property type="match status" value="1"/>
</dbReference>
<dbReference type="GO" id="GO:0005507">
    <property type="term" value="F:copper ion binding"/>
    <property type="evidence" value="ECO:0007669"/>
    <property type="project" value="TreeGrafter"/>
</dbReference>
<dbReference type="SUPFAM" id="SSF55008">
    <property type="entry name" value="HMA, heavy metal-associated domain"/>
    <property type="match status" value="1"/>
</dbReference>
<dbReference type="SFLD" id="SFLDS00003">
    <property type="entry name" value="Haloacid_Dehalogenase"/>
    <property type="match status" value="1"/>
</dbReference>
<dbReference type="PRINTS" id="PR00119">
    <property type="entry name" value="CATATPASE"/>
</dbReference>
<dbReference type="SFLD" id="SFLDG00002">
    <property type="entry name" value="C1.7:_P-type_atpase_like"/>
    <property type="match status" value="1"/>
</dbReference>
<protein>
    <recommendedName>
        <fullName evidence="3">P-type Cu(+) transporter</fullName>
        <ecNumber evidence="3">7.2.2.8</ecNumber>
    </recommendedName>
</protein>
<keyword evidence="12" id="KW-0406">Ion transport</keyword>
<evidence type="ECO:0000256" key="14">
    <source>
        <dbReference type="RuleBase" id="RU362081"/>
    </source>
</evidence>
<evidence type="ECO:0000256" key="1">
    <source>
        <dbReference type="ARBA" id="ARBA00004651"/>
    </source>
</evidence>
<dbReference type="Gene3D" id="3.40.50.1000">
    <property type="entry name" value="HAD superfamily/HAD-like"/>
    <property type="match status" value="1"/>
</dbReference>
<dbReference type="Gene3D" id="3.40.1110.10">
    <property type="entry name" value="Calcium-transporting ATPase, cytoplasmic domain N"/>
    <property type="match status" value="1"/>
</dbReference>
<comment type="similarity">
    <text evidence="2 14">Belongs to the cation transport ATPase (P-type) (TC 3.A.3) family. Type IB subfamily.</text>
</comment>
<dbReference type="GO" id="GO:0005524">
    <property type="term" value="F:ATP binding"/>
    <property type="evidence" value="ECO:0007669"/>
    <property type="project" value="UniProtKB-UniRule"/>
</dbReference>
<keyword evidence="10" id="KW-1278">Translocase</keyword>
<keyword evidence="4" id="KW-0813">Transport</keyword>
<evidence type="ECO:0000256" key="11">
    <source>
        <dbReference type="ARBA" id="ARBA00022989"/>
    </source>
</evidence>
<evidence type="ECO:0000256" key="8">
    <source>
        <dbReference type="ARBA" id="ARBA00022741"/>
    </source>
</evidence>
<evidence type="ECO:0000256" key="13">
    <source>
        <dbReference type="ARBA" id="ARBA00023136"/>
    </source>
</evidence>
<feature type="transmembrane region" description="Helical" evidence="14">
    <location>
        <begin position="143"/>
        <end position="165"/>
    </location>
</feature>
<evidence type="ECO:0000313" key="16">
    <source>
        <dbReference type="EMBL" id="MBI5168315.1"/>
    </source>
</evidence>
<dbReference type="InterPro" id="IPR017969">
    <property type="entry name" value="Heavy-metal-associated_CS"/>
</dbReference>
<dbReference type="SUPFAM" id="SSF81665">
    <property type="entry name" value="Calcium ATPase, transmembrane domain M"/>
    <property type="match status" value="1"/>
</dbReference>
<name>A0A933SAV9_UNCEI</name>
<proteinExistence type="inferred from homology"/>
<dbReference type="CDD" id="cd02094">
    <property type="entry name" value="P-type_ATPase_Cu-like"/>
    <property type="match status" value="1"/>
</dbReference>
<dbReference type="NCBIfam" id="TIGR01494">
    <property type="entry name" value="ATPase_P-type"/>
    <property type="match status" value="1"/>
</dbReference>
<feature type="transmembrane region" description="Helical" evidence="14">
    <location>
        <begin position="754"/>
        <end position="773"/>
    </location>
</feature>
<keyword evidence="7 14" id="KW-0479">Metal-binding</keyword>
<keyword evidence="5 14" id="KW-1003">Cell membrane</keyword>
<dbReference type="PANTHER" id="PTHR43520">
    <property type="entry name" value="ATP7, ISOFORM B"/>
    <property type="match status" value="1"/>
</dbReference>
<dbReference type="GO" id="GO:0016887">
    <property type="term" value="F:ATP hydrolysis activity"/>
    <property type="evidence" value="ECO:0007669"/>
    <property type="project" value="InterPro"/>
</dbReference>
<dbReference type="InterPro" id="IPR059000">
    <property type="entry name" value="ATPase_P-type_domA"/>
</dbReference>
<dbReference type="Proteomes" id="UP000696931">
    <property type="component" value="Unassembled WGS sequence"/>
</dbReference>
<gene>
    <name evidence="16" type="ORF">HZA61_02385</name>
</gene>
<dbReference type="InterPro" id="IPR023214">
    <property type="entry name" value="HAD_sf"/>
</dbReference>
<evidence type="ECO:0000256" key="12">
    <source>
        <dbReference type="ARBA" id="ARBA00023065"/>
    </source>
</evidence>
<dbReference type="SUPFAM" id="SSF56784">
    <property type="entry name" value="HAD-like"/>
    <property type="match status" value="1"/>
</dbReference>
<feature type="transmembrane region" description="Helical" evidence="14">
    <location>
        <begin position="177"/>
        <end position="199"/>
    </location>
</feature>
<dbReference type="InterPro" id="IPR036163">
    <property type="entry name" value="HMA_dom_sf"/>
</dbReference>
<dbReference type="GO" id="GO:0140581">
    <property type="term" value="F:P-type monovalent copper transporter activity"/>
    <property type="evidence" value="ECO:0007669"/>
    <property type="project" value="UniProtKB-EC"/>
</dbReference>
<dbReference type="InterPro" id="IPR006121">
    <property type="entry name" value="HMA_dom"/>
</dbReference>
<evidence type="ECO:0000256" key="6">
    <source>
        <dbReference type="ARBA" id="ARBA00022692"/>
    </source>
</evidence>
<dbReference type="SFLD" id="SFLDF00027">
    <property type="entry name" value="p-type_atpase"/>
    <property type="match status" value="1"/>
</dbReference>
<dbReference type="PROSITE" id="PS01047">
    <property type="entry name" value="HMA_1"/>
    <property type="match status" value="1"/>
</dbReference>
<evidence type="ECO:0000256" key="3">
    <source>
        <dbReference type="ARBA" id="ARBA00012517"/>
    </source>
</evidence>
<dbReference type="InterPro" id="IPR044492">
    <property type="entry name" value="P_typ_ATPase_HD_dom"/>
</dbReference>
<dbReference type="InterPro" id="IPR023299">
    <property type="entry name" value="ATPase_P-typ_cyto_dom_N"/>
</dbReference>
<keyword evidence="9 14" id="KW-0067">ATP-binding</keyword>
<dbReference type="Pfam" id="PF00702">
    <property type="entry name" value="Hydrolase"/>
    <property type="match status" value="1"/>
</dbReference>
<evidence type="ECO:0000256" key="4">
    <source>
        <dbReference type="ARBA" id="ARBA00022448"/>
    </source>
</evidence>
<feature type="transmembrane region" description="Helical" evidence="14">
    <location>
        <begin position="368"/>
        <end position="389"/>
    </location>
</feature>
<feature type="domain" description="HMA" evidence="15">
    <location>
        <begin position="22"/>
        <end position="87"/>
    </location>
</feature>
<dbReference type="PANTHER" id="PTHR43520:SF8">
    <property type="entry name" value="P-TYPE CU(+) TRANSPORTER"/>
    <property type="match status" value="1"/>
</dbReference>
<dbReference type="SUPFAM" id="SSF81653">
    <property type="entry name" value="Calcium ATPase, transduction domain A"/>
    <property type="match status" value="1"/>
</dbReference>
<feature type="transmembrane region" description="Helical" evidence="14">
    <location>
        <begin position="211"/>
        <end position="231"/>
    </location>
</feature>
<dbReference type="Gene3D" id="3.30.70.100">
    <property type="match status" value="1"/>
</dbReference>
<feature type="transmembrane region" description="Helical" evidence="14">
    <location>
        <begin position="401"/>
        <end position="423"/>
    </location>
</feature>
<comment type="subcellular location">
    <subcellularLocation>
        <location evidence="1">Cell membrane</location>
        <topology evidence="1">Multi-pass membrane protein</topology>
    </subcellularLocation>
</comment>
<dbReference type="FunFam" id="3.30.70.100:FF:000005">
    <property type="entry name" value="Copper-exporting P-type ATPase A"/>
    <property type="match status" value="1"/>
</dbReference>
<dbReference type="GO" id="GO:0005886">
    <property type="term" value="C:plasma membrane"/>
    <property type="evidence" value="ECO:0007669"/>
    <property type="project" value="UniProtKB-SubCell"/>
</dbReference>
<evidence type="ECO:0000256" key="5">
    <source>
        <dbReference type="ARBA" id="ARBA00022475"/>
    </source>
</evidence>
<dbReference type="Pfam" id="PF00122">
    <property type="entry name" value="E1-E2_ATPase"/>
    <property type="match status" value="1"/>
</dbReference>
<dbReference type="GO" id="GO:0043682">
    <property type="term" value="F:P-type divalent copper transporter activity"/>
    <property type="evidence" value="ECO:0007669"/>
    <property type="project" value="TreeGrafter"/>
</dbReference>
<evidence type="ECO:0000256" key="9">
    <source>
        <dbReference type="ARBA" id="ARBA00022840"/>
    </source>
</evidence>
<dbReference type="InterPro" id="IPR001757">
    <property type="entry name" value="P_typ_ATPase"/>
</dbReference>
<organism evidence="16 17">
    <name type="scientific">Eiseniibacteriota bacterium</name>
    <dbReference type="NCBI Taxonomy" id="2212470"/>
    <lineage>
        <taxon>Bacteria</taxon>
        <taxon>Candidatus Eiseniibacteriota</taxon>
    </lineage>
</organism>
<evidence type="ECO:0000259" key="15">
    <source>
        <dbReference type="PROSITE" id="PS50846"/>
    </source>
</evidence>
<evidence type="ECO:0000256" key="7">
    <source>
        <dbReference type="ARBA" id="ARBA00022723"/>
    </source>
</evidence>
<sequence>MSSFVSLQSIRRESSAPPVVLETVRLRISGMHCASCVGRVEAALTSLPGVSGAAVNLATQRAEVQLTSALDASRILEAVRAAGYDAHVVESPVATDDEQRERAEELAAVRRRFVLAAALAAPIFVIAHAGMIPGVPAIPNGNWLQLLFAIPVQFVSGWPFVRGMVRGFARRAPDMDTLVGLGTLTAFTYSLVATAWPAAVGEMHAMHGAQAHVYFDTSVTIVALILLGRLLEARAKTNASQAMRALLDLRPRTARRLRDASDTAGEDVPLDAVQPGDLLLVRPGERIPVDGVLEDGRSSVDQGMLTGESVPVEVQVGSRVTGATLNQTGAFRMRAERVGADSMLMQIVAMVERAQTSKAAVQSLADRIAAVFVPAVIAIALVSFTAWWVSGAGLSVALLKLVAVLIVACPCALGLATPTALIVGTGRGAELGILVRDARALVSAAEVDTVVFDKTGTLTRGAPQLTDVVCASGVDEARLLRAAATAESRSEHPLATAVVRGARERGVEPLAPEDFGASPGFGVYAMAEGRAFVAGRGALLEEYGASEAPLAADRERLEAQARTVIAVAENGTLLGLLGLADTARPDAAPTVAALTRDGQQVWLLTGDHARTAHAVAAQVGILPERVLSDVLPADKRAKIAQLQQQGRRVAMVGDGLNDAPALAQADAGLAMASGTDVAMEASAFTLVRGDLAAARDALRLSRRTLQVIRQNLFWAFAYNVVLIPVAAGALAPLLAHNPPDGWLWGWRGTLHPMLASLAMALSSVSVVTSSLRLRRFR</sequence>
<dbReference type="PROSITE" id="PS00154">
    <property type="entry name" value="ATPASE_E1_E2"/>
    <property type="match status" value="1"/>
</dbReference>
<dbReference type="EMBL" id="JACRIW010000020">
    <property type="protein sequence ID" value="MBI5168315.1"/>
    <property type="molecule type" value="Genomic_DNA"/>
</dbReference>
<comment type="caution">
    <text evidence="16">The sequence shown here is derived from an EMBL/GenBank/DDBJ whole genome shotgun (WGS) entry which is preliminary data.</text>
</comment>
<dbReference type="Gene3D" id="2.70.150.10">
    <property type="entry name" value="Calcium-transporting ATPase, cytoplasmic transduction domain A"/>
    <property type="match status" value="1"/>
</dbReference>
<dbReference type="FunFam" id="2.70.150.10:FF:000020">
    <property type="entry name" value="Copper-exporting P-type ATPase A"/>
    <property type="match status" value="1"/>
</dbReference>
<dbReference type="AlphaFoldDB" id="A0A933SAV9"/>
<accession>A0A933SAV9</accession>
<keyword evidence="8 14" id="KW-0547">Nucleotide-binding</keyword>
<dbReference type="InterPro" id="IPR036412">
    <property type="entry name" value="HAD-like_sf"/>
</dbReference>
<dbReference type="InterPro" id="IPR023298">
    <property type="entry name" value="ATPase_P-typ_TM_dom_sf"/>
</dbReference>
<dbReference type="GO" id="GO:0055070">
    <property type="term" value="P:copper ion homeostasis"/>
    <property type="evidence" value="ECO:0007669"/>
    <property type="project" value="TreeGrafter"/>
</dbReference>
<keyword evidence="11 14" id="KW-1133">Transmembrane helix</keyword>
<reference evidence="16" key="1">
    <citation type="submission" date="2020-07" db="EMBL/GenBank/DDBJ databases">
        <title>Huge and variable diversity of episymbiotic CPR bacteria and DPANN archaea in groundwater ecosystems.</title>
        <authorList>
            <person name="He C.Y."/>
            <person name="Keren R."/>
            <person name="Whittaker M."/>
            <person name="Farag I.F."/>
            <person name="Doudna J."/>
            <person name="Cate J.H.D."/>
            <person name="Banfield J.F."/>
        </authorList>
    </citation>
    <scope>NUCLEOTIDE SEQUENCE</scope>
    <source>
        <strain evidence="16">NC_groundwater_1813_Pr3_B-0.1um_71_17</strain>
    </source>
</reference>
<dbReference type="NCBIfam" id="TIGR01511">
    <property type="entry name" value="ATPase-IB1_Cu"/>
    <property type="match status" value="1"/>
</dbReference>
<dbReference type="InterPro" id="IPR027256">
    <property type="entry name" value="P-typ_ATPase_IB"/>
</dbReference>
<keyword evidence="6 14" id="KW-0812">Transmembrane</keyword>
<dbReference type="InterPro" id="IPR008250">
    <property type="entry name" value="ATPase_P-typ_transduc_dom_A_sf"/>
</dbReference>
<feature type="transmembrane region" description="Helical" evidence="14">
    <location>
        <begin position="113"/>
        <end position="131"/>
    </location>
</feature>
<dbReference type="PRINTS" id="PR00943">
    <property type="entry name" value="CUATPASE"/>
</dbReference>
<dbReference type="PROSITE" id="PS01229">
    <property type="entry name" value="COF_2"/>
    <property type="match status" value="1"/>
</dbReference>
<keyword evidence="13 14" id="KW-0472">Membrane</keyword>
<evidence type="ECO:0000256" key="10">
    <source>
        <dbReference type="ARBA" id="ARBA00022967"/>
    </source>
</evidence>
<dbReference type="InterPro" id="IPR018303">
    <property type="entry name" value="ATPase_P-typ_P_site"/>
</dbReference>
<dbReference type="NCBIfam" id="TIGR01525">
    <property type="entry name" value="ATPase-IB_hvy"/>
    <property type="match status" value="1"/>
</dbReference>
<dbReference type="Pfam" id="PF00403">
    <property type="entry name" value="HMA"/>
    <property type="match status" value="1"/>
</dbReference>
<feature type="transmembrane region" description="Helical" evidence="14">
    <location>
        <begin position="712"/>
        <end position="734"/>
    </location>
</feature>
<dbReference type="EC" id="7.2.2.8" evidence="3"/>
<evidence type="ECO:0000313" key="17">
    <source>
        <dbReference type="Proteomes" id="UP000696931"/>
    </source>
</evidence>
<dbReference type="CDD" id="cd00371">
    <property type="entry name" value="HMA"/>
    <property type="match status" value="1"/>
</dbReference>
<evidence type="ECO:0000256" key="2">
    <source>
        <dbReference type="ARBA" id="ARBA00006024"/>
    </source>
</evidence>